<feature type="transmembrane region" description="Helical" evidence="1">
    <location>
        <begin position="501"/>
        <end position="524"/>
    </location>
</feature>
<dbReference type="OrthoDB" id="9809127at2"/>
<dbReference type="PANTHER" id="PTHR43185:SF1">
    <property type="entry name" value="FE(2+) TRANSPORTER FEOB"/>
    <property type="match status" value="1"/>
</dbReference>
<keyword evidence="1" id="KW-0812">Transmembrane</keyword>
<dbReference type="Pfam" id="PF07670">
    <property type="entry name" value="Gate"/>
    <property type="match status" value="2"/>
</dbReference>
<dbReference type="SUPFAM" id="SSF52540">
    <property type="entry name" value="P-loop containing nucleoside triphosphate hydrolases"/>
    <property type="match status" value="1"/>
</dbReference>
<feature type="transmembrane region" description="Helical" evidence="1">
    <location>
        <begin position="530"/>
        <end position="556"/>
    </location>
</feature>
<dbReference type="Proteomes" id="UP000316968">
    <property type="component" value="Chromosome"/>
</dbReference>
<dbReference type="InterPro" id="IPR030389">
    <property type="entry name" value="G_FEOB_dom"/>
</dbReference>
<dbReference type="RefSeq" id="WP_141446601.1">
    <property type="nucleotide sequence ID" value="NZ_CP041217.1"/>
</dbReference>
<feature type="transmembrane region" description="Helical" evidence="1">
    <location>
        <begin position="369"/>
        <end position="385"/>
    </location>
</feature>
<dbReference type="EMBL" id="CP041217">
    <property type="protein sequence ID" value="QDH20215.1"/>
    <property type="molecule type" value="Genomic_DNA"/>
</dbReference>
<sequence length="558" mass="58686">MLSRHLRPTAARRSVALIGFESAGKSALFRGLTGNDTGEEANFRGSTVQARRAALGFDHELVDLPGLKSGDDSRTTREAVAELGAADKVVLVVRGTHSALELLLLLEAVPLGQRPAMLVLTFADKVSGSAHELERHYAGTLGIPVHAVDARTLAPDLKQRLLRSLEEAAPVRRQPACVVPPPGAAPADAPAPKAIGFDSPHLGAPLAGLAALLLFAVPVLLAYLLSTSLQPLLERFAIDPVKSGLAGLPPLLEAAAAGDYGVLTLGLYSFLWAFPVVLLLGISLALTEESGLKDRITDALDPWMRRIGLSGRDLIPVLSGFGCNVVAVFQSRACGSCTRKSCVSLIAFGSACSYQIGASLSIFGSAGRPWLFLPYIALLAGAGALHTRIWNRGAAGVPEPGYAPRTFLQRPGLRAVSWRVRAVVKQFALQAMPIFIGICAAAALLQWSGAMNMLSRWAAPLLGLLNLPAEAAGGVLFSILRKDGLLVLNQGEGRFIGEMSAGQTFVLVYLASTLTACLVTLWTVRRELGWAFAGSLAGKQAATSLATTAVLALLVARI</sequence>
<gene>
    <name evidence="4" type="ORF">FFV09_04685</name>
</gene>
<feature type="transmembrane region" description="Helical" evidence="1">
    <location>
        <begin position="457"/>
        <end position="480"/>
    </location>
</feature>
<evidence type="ECO:0000313" key="4">
    <source>
        <dbReference type="EMBL" id="QDH20215.1"/>
    </source>
</evidence>
<feature type="transmembrane region" description="Helical" evidence="1">
    <location>
        <begin position="202"/>
        <end position="225"/>
    </location>
</feature>
<keyword evidence="5" id="KW-1185">Reference proteome</keyword>
<proteinExistence type="predicted"/>
<dbReference type="KEGG" id="saca:FFV09_04685"/>
<dbReference type="InterPro" id="IPR011642">
    <property type="entry name" value="Gate_dom"/>
</dbReference>
<dbReference type="InterPro" id="IPR050860">
    <property type="entry name" value="FeoB_GTPase"/>
</dbReference>
<keyword evidence="1" id="KW-0472">Membrane</keyword>
<name>A0A4Y6UW37_SACBS</name>
<feature type="transmembrane region" description="Helical" evidence="1">
    <location>
        <begin position="342"/>
        <end position="363"/>
    </location>
</feature>
<evidence type="ECO:0000259" key="2">
    <source>
        <dbReference type="Pfam" id="PF02421"/>
    </source>
</evidence>
<dbReference type="GO" id="GO:0005886">
    <property type="term" value="C:plasma membrane"/>
    <property type="evidence" value="ECO:0007669"/>
    <property type="project" value="TreeGrafter"/>
</dbReference>
<feature type="domain" description="Nucleoside transporter/FeoB GTPase Gate" evidence="3">
    <location>
        <begin position="429"/>
        <end position="530"/>
    </location>
</feature>
<accession>A0A4Y6UW37</accession>
<dbReference type="PRINTS" id="PR00326">
    <property type="entry name" value="GTP1OBG"/>
</dbReference>
<dbReference type="Pfam" id="PF02421">
    <property type="entry name" value="FeoB_N"/>
    <property type="match status" value="1"/>
</dbReference>
<feature type="domain" description="FeoB-type G" evidence="2">
    <location>
        <begin position="14"/>
        <end position="152"/>
    </location>
</feature>
<evidence type="ECO:0000313" key="5">
    <source>
        <dbReference type="Proteomes" id="UP000316968"/>
    </source>
</evidence>
<dbReference type="InterPro" id="IPR027417">
    <property type="entry name" value="P-loop_NTPase"/>
</dbReference>
<keyword evidence="1" id="KW-1133">Transmembrane helix</keyword>
<dbReference type="GO" id="GO:0015093">
    <property type="term" value="F:ferrous iron transmembrane transporter activity"/>
    <property type="evidence" value="ECO:0007669"/>
    <property type="project" value="TreeGrafter"/>
</dbReference>
<evidence type="ECO:0000259" key="3">
    <source>
        <dbReference type="Pfam" id="PF07670"/>
    </source>
</evidence>
<dbReference type="AlphaFoldDB" id="A0A4Y6UW37"/>
<dbReference type="PANTHER" id="PTHR43185">
    <property type="entry name" value="FERROUS IRON TRANSPORT PROTEIN B"/>
    <property type="match status" value="1"/>
</dbReference>
<feature type="domain" description="Nucleoside transporter/FeoB GTPase Gate" evidence="3">
    <location>
        <begin position="270"/>
        <end position="365"/>
    </location>
</feature>
<dbReference type="Gene3D" id="3.40.50.300">
    <property type="entry name" value="P-loop containing nucleotide triphosphate hydrolases"/>
    <property type="match status" value="1"/>
</dbReference>
<evidence type="ECO:0000256" key="1">
    <source>
        <dbReference type="SAM" id="Phobius"/>
    </source>
</evidence>
<feature type="transmembrane region" description="Helical" evidence="1">
    <location>
        <begin position="267"/>
        <end position="286"/>
    </location>
</feature>
<dbReference type="InterPro" id="IPR006073">
    <property type="entry name" value="GTP-bd"/>
</dbReference>
<protein>
    <submittedName>
        <fullName evidence="4">Ferrous iron transporter B</fullName>
    </submittedName>
</protein>
<dbReference type="GO" id="GO:0005525">
    <property type="term" value="F:GTP binding"/>
    <property type="evidence" value="ECO:0007669"/>
    <property type="project" value="InterPro"/>
</dbReference>
<organism evidence="4 5">
    <name type="scientific">Saccharibacillus brassicae</name>
    <dbReference type="NCBI Taxonomy" id="2583377"/>
    <lineage>
        <taxon>Bacteria</taxon>
        <taxon>Bacillati</taxon>
        <taxon>Bacillota</taxon>
        <taxon>Bacilli</taxon>
        <taxon>Bacillales</taxon>
        <taxon>Paenibacillaceae</taxon>
        <taxon>Saccharibacillus</taxon>
    </lineage>
</organism>
<reference evidence="4 5" key="1">
    <citation type="submission" date="2019-06" db="EMBL/GenBank/DDBJ databases">
        <title>Saccharibacillus brassicae sp. nov., an endophytic bacterium isolated from Chinese cabbage seeds (Brassica pekinensis).</title>
        <authorList>
            <person name="Jiang L."/>
            <person name="Lee J."/>
            <person name="Kim S.W."/>
        </authorList>
    </citation>
    <scope>NUCLEOTIDE SEQUENCE [LARGE SCALE GENOMIC DNA]</scope>
    <source>
        <strain evidence="5">KCTC 43072 / ATSA2</strain>
    </source>
</reference>
<feature type="transmembrane region" description="Helical" evidence="1">
    <location>
        <begin position="427"/>
        <end position="445"/>
    </location>
</feature>